<dbReference type="InterPro" id="IPR027469">
    <property type="entry name" value="Cation_efflux_TMD_sf"/>
</dbReference>
<comment type="similarity">
    <text evidence="2">Belongs to the cation diffusion facilitator (CDF) transporter (TC 2.A.4) family. SLC30A subfamily.</text>
</comment>
<evidence type="ECO:0000256" key="8">
    <source>
        <dbReference type="ARBA" id="ARBA00023136"/>
    </source>
</evidence>
<keyword evidence="14" id="KW-1185">Reference proteome</keyword>
<accession>A0AAE1FF69</accession>
<comment type="caution">
    <text evidence="13">The sequence shown here is derived from an EMBL/GenBank/DDBJ whole genome shotgun (WGS) entry which is preliminary data.</text>
</comment>
<keyword evidence="3" id="KW-0813">Transport</keyword>
<evidence type="ECO:0000256" key="4">
    <source>
        <dbReference type="ARBA" id="ARBA00022692"/>
    </source>
</evidence>
<feature type="compositionally biased region" description="Low complexity" evidence="9">
    <location>
        <begin position="91"/>
        <end position="115"/>
    </location>
</feature>
<evidence type="ECO:0000256" key="7">
    <source>
        <dbReference type="ARBA" id="ARBA00023065"/>
    </source>
</evidence>
<keyword evidence="5" id="KW-0862">Zinc</keyword>
<keyword evidence="4 10" id="KW-0812">Transmembrane</keyword>
<gene>
    <name evidence="13" type="ORF">Pcinc_022630</name>
</gene>
<comment type="subcellular location">
    <subcellularLocation>
        <location evidence="1">Membrane</location>
        <topology evidence="1">Multi-pass membrane protein</topology>
    </subcellularLocation>
</comment>
<dbReference type="InterPro" id="IPR036837">
    <property type="entry name" value="Cation_efflux_CTD_sf"/>
</dbReference>
<evidence type="ECO:0000256" key="3">
    <source>
        <dbReference type="ARBA" id="ARBA00022448"/>
    </source>
</evidence>
<organism evidence="13 14">
    <name type="scientific">Petrolisthes cinctipes</name>
    <name type="common">Flat porcelain crab</name>
    <dbReference type="NCBI Taxonomy" id="88211"/>
    <lineage>
        <taxon>Eukaryota</taxon>
        <taxon>Metazoa</taxon>
        <taxon>Ecdysozoa</taxon>
        <taxon>Arthropoda</taxon>
        <taxon>Crustacea</taxon>
        <taxon>Multicrustacea</taxon>
        <taxon>Malacostraca</taxon>
        <taxon>Eumalacostraca</taxon>
        <taxon>Eucarida</taxon>
        <taxon>Decapoda</taxon>
        <taxon>Pleocyemata</taxon>
        <taxon>Anomura</taxon>
        <taxon>Galatheoidea</taxon>
        <taxon>Porcellanidae</taxon>
        <taxon>Petrolisthes</taxon>
    </lineage>
</organism>
<evidence type="ECO:0000256" key="5">
    <source>
        <dbReference type="ARBA" id="ARBA00022906"/>
    </source>
</evidence>
<feature type="region of interest" description="Disordered" evidence="9">
    <location>
        <begin position="1"/>
        <end position="73"/>
    </location>
</feature>
<feature type="compositionally biased region" description="Low complexity" evidence="9">
    <location>
        <begin position="24"/>
        <end position="71"/>
    </location>
</feature>
<dbReference type="PANTHER" id="PTHR11562:SF84">
    <property type="entry name" value="LD05335P"/>
    <property type="match status" value="1"/>
</dbReference>
<evidence type="ECO:0000256" key="2">
    <source>
        <dbReference type="ARBA" id="ARBA00008873"/>
    </source>
</evidence>
<keyword evidence="7" id="KW-0406">Ion transport</keyword>
<evidence type="ECO:0000313" key="14">
    <source>
        <dbReference type="Proteomes" id="UP001286313"/>
    </source>
</evidence>
<dbReference type="SUPFAM" id="SSF160240">
    <property type="entry name" value="Cation efflux protein cytoplasmic domain-like"/>
    <property type="match status" value="1"/>
</dbReference>
<evidence type="ECO:0000313" key="13">
    <source>
        <dbReference type="EMBL" id="KAK3872284.1"/>
    </source>
</evidence>
<dbReference type="InterPro" id="IPR058533">
    <property type="entry name" value="Cation_efflux_TM"/>
</dbReference>
<feature type="transmembrane region" description="Helical" evidence="10">
    <location>
        <begin position="205"/>
        <end position="227"/>
    </location>
</feature>
<dbReference type="Pfam" id="PF16916">
    <property type="entry name" value="ZT_dimer"/>
    <property type="match status" value="1"/>
</dbReference>
<reference evidence="13" key="1">
    <citation type="submission" date="2023-10" db="EMBL/GenBank/DDBJ databases">
        <title>Genome assemblies of two species of porcelain crab, Petrolisthes cinctipes and Petrolisthes manimaculis (Anomura: Porcellanidae).</title>
        <authorList>
            <person name="Angst P."/>
        </authorList>
    </citation>
    <scope>NUCLEOTIDE SEQUENCE</scope>
    <source>
        <strain evidence="13">PB745_01</strain>
        <tissue evidence="13">Gill</tissue>
    </source>
</reference>
<feature type="domain" description="Cation efflux protein transmembrane" evidence="11">
    <location>
        <begin position="135"/>
        <end position="340"/>
    </location>
</feature>
<dbReference type="NCBIfam" id="TIGR01297">
    <property type="entry name" value="CDF"/>
    <property type="match status" value="1"/>
</dbReference>
<feature type="region of interest" description="Disordered" evidence="9">
    <location>
        <begin position="88"/>
        <end position="121"/>
    </location>
</feature>
<evidence type="ECO:0000256" key="9">
    <source>
        <dbReference type="SAM" id="MobiDB-lite"/>
    </source>
</evidence>
<dbReference type="AlphaFoldDB" id="A0AAE1FF69"/>
<dbReference type="Gene3D" id="1.20.1510.10">
    <property type="entry name" value="Cation efflux protein transmembrane domain"/>
    <property type="match status" value="1"/>
</dbReference>
<dbReference type="PANTHER" id="PTHR11562">
    <property type="entry name" value="CATION EFFLUX PROTEIN/ ZINC TRANSPORTER"/>
    <property type="match status" value="1"/>
</dbReference>
<feature type="transmembrane region" description="Helical" evidence="10">
    <location>
        <begin position="239"/>
        <end position="265"/>
    </location>
</feature>
<dbReference type="GO" id="GO:0005385">
    <property type="term" value="F:zinc ion transmembrane transporter activity"/>
    <property type="evidence" value="ECO:0007669"/>
    <property type="project" value="TreeGrafter"/>
</dbReference>
<dbReference type="InterPro" id="IPR027470">
    <property type="entry name" value="Cation_efflux_CTD"/>
</dbReference>
<keyword evidence="8 10" id="KW-0472">Membrane</keyword>
<keyword evidence="6 10" id="KW-1133">Transmembrane helix</keyword>
<evidence type="ECO:0000259" key="12">
    <source>
        <dbReference type="Pfam" id="PF16916"/>
    </source>
</evidence>
<dbReference type="GO" id="GO:0005886">
    <property type="term" value="C:plasma membrane"/>
    <property type="evidence" value="ECO:0007669"/>
    <property type="project" value="TreeGrafter"/>
</dbReference>
<dbReference type="Pfam" id="PF01545">
    <property type="entry name" value="Cation_efflux"/>
    <property type="match status" value="1"/>
</dbReference>
<proteinExistence type="inferred from homology"/>
<feature type="non-terminal residue" evidence="13">
    <location>
        <position position="1"/>
    </location>
</feature>
<sequence length="434" mass="47350">DEKQGLLEAKYVSEAGEITGIYQTTNTNTRSNSGRSSSSRRLGPGSGRSSASSGTTQHTSRSASKRSSVASYRETTKEGVYDLWDPRSRSRSLSSGSSGSSDEVFSRTSSSSISTHCHDITTDPPEDRMALFKLTMATVLSLIFMLLEYVGGYYSSSLAVLSDAGHLLSDFCGFLVSLVALCLIRRPPSASMSFGYYRAEVLGSVASVLIVWVVTGLLVAAAVQRLLYAPYTLDPDVMLIMASVGIIINILIAVVLHGCGCHGYYHGAHKQVSRKNITVRAALIHVIADTLQTLAVLVAAVVVKIWPQYKIADPILTFVFGFIVVVTTLPILRELAHILMEGAPRNVDYFCLLTDLEGLPGVRSIHNLHMWSLTLDKNALSVHLVIDQSFDPETVLEEAQRLIRRSYSVSSSTIQIEKYAREMDTCKKCQSPVL</sequence>
<feature type="transmembrane region" description="Helical" evidence="10">
    <location>
        <begin position="315"/>
        <end position="332"/>
    </location>
</feature>
<dbReference type="Proteomes" id="UP001286313">
    <property type="component" value="Unassembled WGS sequence"/>
</dbReference>
<dbReference type="EMBL" id="JAWQEG010002390">
    <property type="protein sequence ID" value="KAK3872284.1"/>
    <property type="molecule type" value="Genomic_DNA"/>
</dbReference>
<name>A0AAE1FF69_PETCI</name>
<keyword evidence="5" id="KW-0864">Zinc transport</keyword>
<dbReference type="SUPFAM" id="SSF161111">
    <property type="entry name" value="Cation efflux protein transmembrane domain-like"/>
    <property type="match status" value="1"/>
</dbReference>
<evidence type="ECO:0000256" key="10">
    <source>
        <dbReference type="SAM" id="Phobius"/>
    </source>
</evidence>
<evidence type="ECO:0008006" key="15">
    <source>
        <dbReference type="Google" id="ProtNLM"/>
    </source>
</evidence>
<feature type="transmembrane region" description="Helical" evidence="10">
    <location>
        <begin position="277"/>
        <end position="303"/>
    </location>
</feature>
<feature type="transmembrane region" description="Helical" evidence="10">
    <location>
        <begin position="166"/>
        <end position="184"/>
    </location>
</feature>
<feature type="transmembrane region" description="Helical" evidence="10">
    <location>
        <begin position="134"/>
        <end position="154"/>
    </location>
</feature>
<evidence type="ECO:0000259" key="11">
    <source>
        <dbReference type="Pfam" id="PF01545"/>
    </source>
</evidence>
<dbReference type="InterPro" id="IPR050681">
    <property type="entry name" value="CDF/SLC30A"/>
</dbReference>
<evidence type="ECO:0000256" key="1">
    <source>
        <dbReference type="ARBA" id="ARBA00004141"/>
    </source>
</evidence>
<dbReference type="InterPro" id="IPR002524">
    <property type="entry name" value="Cation_efflux"/>
</dbReference>
<protein>
    <recommendedName>
        <fullName evidence="15">Solute carrier family 30 member 2</fullName>
    </recommendedName>
</protein>
<feature type="domain" description="Cation efflux protein cytoplasmic" evidence="12">
    <location>
        <begin position="354"/>
        <end position="419"/>
    </location>
</feature>
<dbReference type="GO" id="GO:0010043">
    <property type="term" value="P:response to zinc ion"/>
    <property type="evidence" value="ECO:0007669"/>
    <property type="project" value="TreeGrafter"/>
</dbReference>
<evidence type="ECO:0000256" key="6">
    <source>
        <dbReference type="ARBA" id="ARBA00022989"/>
    </source>
</evidence>